<gene>
    <name evidence="1" type="ORF">PECUL_23A027875</name>
</gene>
<dbReference type="Proteomes" id="UP001295444">
    <property type="component" value="Chromosome 02"/>
</dbReference>
<evidence type="ECO:0000313" key="1">
    <source>
        <dbReference type="EMBL" id="CAH2245244.1"/>
    </source>
</evidence>
<organism evidence="1 2">
    <name type="scientific">Pelobates cultripes</name>
    <name type="common">Western spadefoot toad</name>
    <dbReference type="NCBI Taxonomy" id="61616"/>
    <lineage>
        <taxon>Eukaryota</taxon>
        <taxon>Metazoa</taxon>
        <taxon>Chordata</taxon>
        <taxon>Craniata</taxon>
        <taxon>Vertebrata</taxon>
        <taxon>Euteleostomi</taxon>
        <taxon>Amphibia</taxon>
        <taxon>Batrachia</taxon>
        <taxon>Anura</taxon>
        <taxon>Pelobatoidea</taxon>
        <taxon>Pelobatidae</taxon>
        <taxon>Pelobates</taxon>
    </lineage>
</organism>
<dbReference type="AlphaFoldDB" id="A0AAD1VR16"/>
<dbReference type="EMBL" id="OW240913">
    <property type="protein sequence ID" value="CAH2245244.1"/>
    <property type="molecule type" value="Genomic_DNA"/>
</dbReference>
<sequence length="173" mass="19377">MGKSFVKAKMMSAHTFKVTTQRTESTYLNTSDYHSNPEAVVPHQKHTYQYRSLLYPVSHNPPFKPGKSGATSKGYQTTPYLALPSLVDGKGIKTLDTLLPDRTHTHTPTKIPMQSTHPLSATGTLYTKRQPCHHSSKPHAPRTPLKQKQVSTLYPIFQNTTTAIHKDEIRLGN</sequence>
<evidence type="ECO:0000313" key="2">
    <source>
        <dbReference type="Proteomes" id="UP001295444"/>
    </source>
</evidence>
<proteinExistence type="predicted"/>
<accession>A0AAD1VR16</accession>
<name>A0AAD1VR16_PELCU</name>
<protein>
    <submittedName>
        <fullName evidence="1">Uncharacterized protein</fullName>
    </submittedName>
</protein>
<keyword evidence="2" id="KW-1185">Reference proteome</keyword>
<reference evidence="1" key="1">
    <citation type="submission" date="2022-03" db="EMBL/GenBank/DDBJ databases">
        <authorList>
            <person name="Alioto T."/>
            <person name="Alioto T."/>
            <person name="Gomez Garrido J."/>
        </authorList>
    </citation>
    <scope>NUCLEOTIDE SEQUENCE</scope>
</reference>